<gene>
    <name evidence="3" type="primary">LOC121203726</name>
</gene>
<dbReference type="PANTHER" id="PTHR46148">
    <property type="entry name" value="CHROMO DOMAIN-CONTAINING PROTEIN"/>
    <property type="match status" value="1"/>
</dbReference>
<dbReference type="GeneID" id="121203726"/>
<reference evidence="3" key="2">
    <citation type="submission" date="2025-08" db="UniProtKB">
        <authorList>
            <consortium name="RefSeq"/>
        </authorList>
    </citation>
    <scope>IDENTIFICATION</scope>
</reference>
<dbReference type="PROSITE" id="PS50994">
    <property type="entry name" value="INTEGRASE"/>
    <property type="match status" value="1"/>
</dbReference>
<reference evidence="2" key="1">
    <citation type="journal article" date="2020" name="Nat. Genet.">
        <title>Genomic diversifications of five Gossypium allopolyploid species and their impact on cotton improvement.</title>
        <authorList>
            <person name="Chen Z.J."/>
            <person name="Sreedasyam A."/>
            <person name="Ando A."/>
            <person name="Song Q."/>
            <person name="De Santiago L.M."/>
            <person name="Hulse-Kemp A.M."/>
            <person name="Ding M."/>
            <person name="Ye W."/>
            <person name="Kirkbride R.C."/>
            <person name="Jenkins J."/>
            <person name="Plott C."/>
            <person name="Lovell J."/>
            <person name="Lin Y.M."/>
            <person name="Vaughn R."/>
            <person name="Liu B."/>
            <person name="Simpson S."/>
            <person name="Scheffler B.E."/>
            <person name="Wen L."/>
            <person name="Saski C.A."/>
            <person name="Grover C.E."/>
            <person name="Hu G."/>
            <person name="Conover J.L."/>
            <person name="Carlson J.W."/>
            <person name="Shu S."/>
            <person name="Boston L.B."/>
            <person name="Williams M."/>
            <person name="Peterson D.G."/>
            <person name="McGee K."/>
            <person name="Jones D.C."/>
            <person name="Wendel J.F."/>
            <person name="Stelly D.M."/>
            <person name="Grimwood J."/>
            <person name="Schmutz J."/>
        </authorList>
    </citation>
    <scope>NUCLEOTIDE SEQUENCE [LARGE SCALE GENOMIC DNA]</scope>
    <source>
        <strain evidence="2">cv. TM-1</strain>
    </source>
</reference>
<proteinExistence type="predicted"/>
<dbReference type="InterPro" id="IPR036397">
    <property type="entry name" value="RNaseH_sf"/>
</dbReference>
<sequence length="220" mass="25770">MHPGGNKLYRDLYEMYLWPGLKREVTDYVSKCLTCQQVKAEHQLPSGLLQQKLAKLYVAEIVRLHGIPVSIISDRDPRFTFRFWKKLHEALGTRLDFSTAFHPQMDGQSERGQLGGVFAVGPELIADIEDKVKLIRDRLKEAFDRQKSYTNLKLKEIEYSVKDYVFLKVAYQLELLLELERIHDVFHVSMLWRYRSDLSHVVPVEEIQVRPDLTIEEQPV</sequence>
<protein>
    <recommendedName>
        <fullName evidence="1">Integrase catalytic domain-containing protein</fullName>
    </recommendedName>
</protein>
<accession>A0ABM2YHT4</accession>
<evidence type="ECO:0000313" key="2">
    <source>
        <dbReference type="Proteomes" id="UP000818029"/>
    </source>
</evidence>
<name>A0ABM2YHT4_GOSHI</name>
<dbReference type="PANTHER" id="PTHR46148:SF44">
    <property type="entry name" value="GAG-POL POLYPROTEIN"/>
    <property type="match status" value="1"/>
</dbReference>
<feature type="domain" description="Integrase catalytic" evidence="1">
    <location>
        <begin position="1"/>
        <end position="111"/>
    </location>
</feature>
<dbReference type="RefSeq" id="XP_040930108.1">
    <property type="nucleotide sequence ID" value="XM_041074174.1"/>
</dbReference>
<evidence type="ECO:0000259" key="1">
    <source>
        <dbReference type="PROSITE" id="PS50994"/>
    </source>
</evidence>
<organism evidence="2 3">
    <name type="scientific">Gossypium hirsutum</name>
    <name type="common">Upland cotton</name>
    <name type="synonym">Gossypium mexicanum</name>
    <dbReference type="NCBI Taxonomy" id="3635"/>
    <lineage>
        <taxon>Eukaryota</taxon>
        <taxon>Viridiplantae</taxon>
        <taxon>Streptophyta</taxon>
        <taxon>Embryophyta</taxon>
        <taxon>Tracheophyta</taxon>
        <taxon>Spermatophyta</taxon>
        <taxon>Magnoliopsida</taxon>
        <taxon>eudicotyledons</taxon>
        <taxon>Gunneridae</taxon>
        <taxon>Pentapetalae</taxon>
        <taxon>rosids</taxon>
        <taxon>malvids</taxon>
        <taxon>Malvales</taxon>
        <taxon>Malvaceae</taxon>
        <taxon>Malvoideae</taxon>
        <taxon>Gossypium</taxon>
    </lineage>
</organism>
<dbReference type="InterPro" id="IPR012337">
    <property type="entry name" value="RNaseH-like_sf"/>
</dbReference>
<dbReference type="Pfam" id="PF17921">
    <property type="entry name" value="Integrase_H2C2"/>
    <property type="match status" value="1"/>
</dbReference>
<keyword evidence="2" id="KW-1185">Reference proteome</keyword>
<dbReference type="InterPro" id="IPR001584">
    <property type="entry name" value="Integrase_cat-core"/>
</dbReference>
<dbReference type="SUPFAM" id="SSF53098">
    <property type="entry name" value="Ribonuclease H-like"/>
    <property type="match status" value="1"/>
</dbReference>
<dbReference type="InterPro" id="IPR041588">
    <property type="entry name" value="Integrase_H2C2"/>
</dbReference>
<dbReference type="Gene3D" id="3.30.420.10">
    <property type="entry name" value="Ribonuclease H-like superfamily/Ribonuclease H"/>
    <property type="match status" value="1"/>
</dbReference>
<evidence type="ECO:0000313" key="3">
    <source>
        <dbReference type="RefSeq" id="XP_040930108.1"/>
    </source>
</evidence>
<dbReference type="Proteomes" id="UP000818029">
    <property type="component" value="Chromosome A07"/>
</dbReference>